<name>A0A543I278_9MICO</name>
<dbReference type="SUPFAM" id="SSF160104">
    <property type="entry name" value="Acetoacetate decarboxylase-like"/>
    <property type="match status" value="1"/>
</dbReference>
<protein>
    <submittedName>
        <fullName evidence="1">Acetoacetate decarboxylase</fullName>
    </submittedName>
</protein>
<reference evidence="1 2" key="1">
    <citation type="submission" date="2019-06" db="EMBL/GenBank/DDBJ databases">
        <title>Genome sequencing of plant associated microbes to promote plant fitness in Sorghum bicolor and Oryza sativa.</title>
        <authorList>
            <person name="Coleman-Derr D."/>
        </authorList>
    </citation>
    <scope>NUCLEOTIDE SEQUENCE [LARGE SCALE GENOMIC DNA]</scope>
    <source>
        <strain evidence="1 2">KV-663</strain>
    </source>
</reference>
<dbReference type="Proteomes" id="UP000316747">
    <property type="component" value="Unassembled WGS sequence"/>
</dbReference>
<accession>A0A543I278</accession>
<dbReference type="GO" id="GO:0016829">
    <property type="term" value="F:lyase activity"/>
    <property type="evidence" value="ECO:0007669"/>
    <property type="project" value="InterPro"/>
</dbReference>
<dbReference type="InterPro" id="IPR023375">
    <property type="entry name" value="ADC_dom_sf"/>
</dbReference>
<proteinExistence type="predicted"/>
<evidence type="ECO:0000313" key="2">
    <source>
        <dbReference type="Proteomes" id="UP000316747"/>
    </source>
</evidence>
<dbReference type="EMBL" id="VFPM01000001">
    <property type="protein sequence ID" value="TQM64672.1"/>
    <property type="molecule type" value="Genomic_DNA"/>
</dbReference>
<keyword evidence="2" id="KW-1185">Reference proteome</keyword>
<dbReference type="InterPro" id="IPR010451">
    <property type="entry name" value="Acetoacetate_decarboxylase"/>
</dbReference>
<sequence>MTVHLRRRRRDDDFYRFTADRPVMELDGFRLRPPFYYHRADAFKSLHLASYDAVRAILPSDDLNPMRWFDGRAMIGLGVFRYEHVSVEDADGTIRLLAPYGEIAVVALASRGRSRVRGFGALQVAMGSSGGFILDLPVTTREACDGGRNGYGMAKFVADMDFTEEPGHRKVVLSEEDAHIFTLSVRASGPVLADREPAPMYSVQHGQLIETVIRFQGHRQSGLGAGAGRLVLGEHPVADRLRALGVATEPVMVGSYLDARLILPTGTSVGAARDYVGHLGRDRDRGRLTVAYPGTDPIDLYAVPAGILPSRVSSTADVVPGARV</sequence>
<comment type="caution">
    <text evidence="1">The sequence shown here is derived from an EMBL/GenBank/DDBJ whole genome shotgun (WGS) entry which is preliminary data.</text>
</comment>
<gene>
    <name evidence="1" type="ORF">FBY41_1047</name>
</gene>
<dbReference type="RefSeq" id="WP_185748899.1">
    <property type="nucleotide sequence ID" value="NZ_VFPM01000001.1"/>
</dbReference>
<dbReference type="Pfam" id="PF06314">
    <property type="entry name" value="ADC"/>
    <property type="match status" value="1"/>
</dbReference>
<dbReference type="Gene3D" id="2.40.400.10">
    <property type="entry name" value="Acetoacetate decarboxylase-like"/>
    <property type="match status" value="1"/>
</dbReference>
<dbReference type="AlphaFoldDB" id="A0A543I278"/>
<evidence type="ECO:0000313" key="1">
    <source>
        <dbReference type="EMBL" id="TQM64672.1"/>
    </source>
</evidence>
<organism evidence="1 2">
    <name type="scientific">Humibacillus xanthopallidus</name>
    <dbReference type="NCBI Taxonomy" id="412689"/>
    <lineage>
        <taxon>Bacteria</taxon>
        <taxon>Bacillati</taxon>
        <taxon>Actinomycetota</taxon>
        <taxon>Actinomycetes</taxon>
        <taxon>Micrococcales</taxon>
        <taxon>Intrasporangiaceae</taxon>
        <taxon>Humibacillus</taxon>
    </lineage>
</organism>